<dbReference type="EMBL" id="JADKCH010000012">
    <property type="protein sequence ID" value="MBK8573172.1"/>
    <property type="molecule type" value="Genomic_DNA"/>
</dbReference>
<evidence type="ECO:0000256" key="1">
    <source>
        <dbReference type="SAM" id="MobiDB-lite"/>
    </source>
</evidence>
<dbReference type="Proteomes" id="UP000709959">
    <property type="component" value="Unassembled WGS sequence"/>
</dbReference>
<feature type="signal peptide" evidence="2">
    <location>
        <begin position="1"/>
        <end position="25"/>
    </location>
</feature>
<evidence type="ECO:0000313" key="4">
    <source>
        <dbReference type="EMBL" id="MBK8573172.1"/>
    </source>
</evidence>
<feature type="compositionally biased region" description="Low complexity" evidence="1">
    <location>
        <begin position="58"/>
        <end position="81"/>
    </location>
</feature>
<evidence type="ECO:0000313" key="5">
    <source>
        <dbReference type="Proteomes" id="UP000709959"/>
    </source>
</evidence>
<dbReference type="AlphaFoldDB" id="A0A936K873"/>
<accession>A0A936K873</accession>
<gene>
    <name evidence="4" type="ORF">IPN91_11105</name>
</gene>
<name>A0A936K873_9BACT</name>
<proteinExistence type="predicted"/>
<dbReference type="InterPro" id="IPR022548">
    <property type="entry name" value="DUF2846"/>
</dbReference>
<sequence length="216" mass="22907">MSSLFSSRSLRTHLAGLLLAGACFAQEPKPTPPPEPAPAPAPAPAPTPAPAPAPAPVPTGEKPAQAPEATPAPVAAPPAEAKPVEAPKPAETAAVARLICYREKRFVGAGLHHTISVDGTEIGDLNNGTYFIVKIAPGEHKMHADEKKDEFTFTVEAGKTYYFKTEIKMGVWKGHGKISLVDATLGADEFTKWKAEDRLKYTPAGDLKKVDVLEMP</sequence>
<evidence type="ECO:0000256" key="2">
    <source>
        <dbReference type="SAM" id="SignalP"/>
    </source>
</evidence>
<reference evidence="4 5" key="1">
    <citation type="submission" date="2020-10" db="EMBL/GenBank/DDBJ databases">
        <title>Connecting structure to function with the recovery of over 1000 high-quality activated sludge metagenome-assembled genomes encoding full-length rRNA genes using long-read sequencing.</title>
        <authorList>
            <person name="Singleton C.M."/>
            <person name="Petriglieri F."/>
            <person name="Kristensen J.M."/>
            <person name="Kirkegaard R.H."/>
            <person name="Michaelsen T.Y."/>
            <person name="Andersen M.H."/>
            <person name="Karst S.M."/>
            <person name="Dueholm M.S."/>
            <person name="Nielsen P.H."/>
            <person name="Albertsen M."/>
        </authorList>
    </citation>
    <scope>NUCLEOTIDE SEQUENCE [LARGE SCALE GENOMIC DNA]</scope>
    <source>
        <strain evidence="4">OdNE_18-Q3-R46-58_MAXAC.008</strain>
    </source>
</reference>
<feature type="domain" description="DUF2846" evidence="3">
    <location>
        <begin position="96"/>
        <end position="170"/>
    </location>
</feature>
<comment type="caution">
    <text evidence="4">The sequence shown here is derived from an EMBL/GenBank/DDBJ whole genome shotgun (WGS) entry which is preliminary data.</text>
</comment>
<dbReference type="Pfam" id="PF11008">
    <property type="entry name" value="DUF2846"/>
    <property type="match status" value="1"/>
</dbReference>
<feature type="region of interest" description="Disordered" evidence="1">
    <location>
        <begin position="25"/>
        <end position="88"/>
    </location>
</feature>
<feature type="compositionally biased region" description="Pro residues" evidence="1">
    <location>
        <begin position="29"/>
        <end position="57"/>
    </location>
</feature>
<protein>
    <submittedName>
        <fullName evidence="4">DUF2846 domain-containing protein</fullName>
    </submittedName>
</protein>
<organism evidence="4 5">
    <name type="scientific">Candidatus Geothrix odensensis</name>
    <dbReference type="NCBI Taxonomy" id="2954440"/>
    <lineage>
        <taxon>Bacteria</taxon>
        <taxon>Pseudomonadati</taxon>
        <taxon>Acidobacteriota</taxon>
        <taxon>Holophagae</taxon>
        <taxon>Holophagales</taxon>
        <taxon>Holophagaceae</taxon>
        <taxon>Geothrix</taxon>
    </lineage>
</organism>
<feature type="chain" id="PRO_5037348932" evidence="2">
    <location>
        <begin position="26"/>
        <end position="216"/>
    </location>
</feature>
<keyword evidence="2" id="KW-0732">Signal</keyword>
<evidence type="ECO:0000259" key="3">
    <source>
        <dbReference type="Pfam" id="PF11008"/>
    </source>
</evidence>